<dbReference type="EMBL" id="SHKK01000001">
    <property type="protein sequence ID" value="RZT77559.1"/>
    <property type="molecule type" value="Genomic_DNA"/>
</dbReference>
<organism evidence="1 2">
    <name type="scientific">Micromonospora violae</name>
    <dbReference type="NCBI Taxonomy" id="1278207"/>
    <lineage>
        <taxon>Bacteria</taxon>
        <taxon>Bacillati</taxon>
        <taxon>Actinomycetota</taxon>
        <taxon>Actinomycetes</taxon>
        <taxon>Micromonosporales</taxon>
        <taxon>Micromonosporaceae</taxon>
        <taxon>Micromonospora</taxon>
    </lineage>
</organism>
<name>A0A4Q7UDM5_9ACTN</name>
<accession>A0A4Q7UDM5</accession>
<gene>
    <name evidence="1" type="ORF">EV382_0708</name>
</gene>
<reference evidence="1 2" key="1">
    <citation type="submission" date="2019-02" db="EMBL/GenBank/DDBJ databases">
        <title>Sequencing the genomes of 1000 actinobacteria strains.</title>
        <authorList>
            <person name="Klenk H.-P."/>
        </authorList>
    </citation>
    <scope>NUCLEOTIDE SEQUENCE [LARGE SCALE GENOMIC DNA]</scope>
    <source>
        <strain evidence="1 2">DSM 45888</strain>
    </source>
</reference>
<dbReference type="AlphaFoldDB" id="A0A4Q7UDM5"/>
<evidence type="ECO:0000313" key="1">
    <source>
        <dbReference type="EMBL" id="RZT77559.1"/>
    </source>
</evidence>
<protein>
    <submittedName>
        <fullName evidence="1">Uncharacterized protein</fullName>
    </submittedName>
</protein>
<comment type="caution">
    <text evidence="1">The sequence shown here is derived from an EMBL/GenBank/DDBJ whole genome shotgun (WGS) entry which is preliminary data.</text>
</comment>
<keyword evidence="2" id="KW-1185">Reference proteome</keyword>
<evidence type="ECO:0000313" key="2">
    <source>
        <dbReference type="Proteomes" id="UP000293781"/>
    </source>
</evidence>
<sequence>MTARVSPYPTFVGNARQAMRFYQSEPTGW</sequence>
<proteinExistence type="predicted"/>
<dbReference type="Proteomes" id="UP000293781">
    <property type="component" value="Unassembled WGS sequence"/>
</dbReference>